<feature type="transmembrane region" description="Helical" evidence="1">
    <location>
        <begin position="12"/>
        <end position="31"/>
    </location>
</feature>
<evidence type="ECO:0000256" key="1">
    <source>
        <dbReference type="SAM" id="Phobius"/>
    </source>
</evidence>
<dbReference type="EMBL" id="JWZT01005389">
    <property type="protein sequence ID" value="KII61036.1"/>
    <property type="molecule type" value="Genomic_DNA"/>
</dbReference>
<organism evidence="2 3">
    <name type="scientific">Thelohanellus kitauei</name>
    <name type="common">Myxosporean</name>
    <dbReference type="NCBI Taxonomy" id="669202"/>
    <lineage>
        <taxon>Eukaryota</taxon>
        <taxon>Metazoa</taxon>
        <taxon>Cnidaria</taxon>
        <taxon>Myxozoa</taxon>
        <taxon>Myxosporea</taxon>
        <taxon>Bivalvulida</taxon>
        <taxon>Platysporina</taxon>
        <taxon>Myxobolidae</taxon>
        <taxon>Thelohanellus</taxon>
    </lineage>
</organism>
<proteinExistence type="predicted"/>
<comment type="caution">
    <text evidence="2">The sequence shown here is derived from an EMBL/GenBank/DDBJ whole genome shotgun (WGS) entry which is preliminary data.</text>
</comment>
<sequence>MDYKTVYRTDRNTGIILLGIFISIYGCLMLMETYVKIHLSQSVTTYEGTKLIEKIIPNQYESIYVSGQTDFVFNLMYLFEFIIAYSFIFISYTISSSEEDVDDLAE</sequence>
<accession>A0A0C2MHA5</accession>
<keyword evidence="3" id="KW-1185">Reference proteome</keyword>
<keyword evidence="1" id="KW-0812">Transmembrane</keyword>
<keyword evidence="1" id="KW-1133">Transmembrane helix</keyword>
<evidence type="ECO:0000313" key="3">
    <source>
        <dbReference type="Proteomes" id="UP000031668"/>
    </source>
</evidence>
<keyword evidence="1" id="KW-0472">Membrane</keyword>
<gene>
    <name evidence="2" type="ORF">RF11_01753</name>
</gene>
<protein>
    <submittedName>
        <fullName evidence="2">Uncharacterized protein</fullName>
    </submittedName>
</protein>
<dbReference type="AlphaFoldDB" id="A0A0C2MHA5"/>
<dbReference type="PROSITE" id="PS51257">
    <property type="entry name" value="PROKAR_LIPOPROTEIN"/>
    <property type="match status" value="1"/>
</dbReference>
<evidence type="ECO:0000313" key="2">
    <source>
        <dbReference type="EMBL" id="KII61036.1"/>
    </source>
</evidence>
<feature type="transmembrane region" description="Helical" evidence="1">
    <location>
        <begin position="71"/>
        <end position="94"/>
    </location>
</feature>
<dbReference type="Proteomes" id="UP000031668">
    <property type="component" value="Unassembled WGS sequence"/>
</dbReference>
<reference evidence="2 3" key="1">
    <citation type="journal article" date="2014" name="Genome Biol. Evol.">
        <title>The genome of the myxosporean Thelohanellus kitauei shows adaptations to nutrient acquisition within its fish host.</title>
        <authorList>
            <person name="Yang Y."/>
            <person name="Xiong J."/>
            <person name="Zhou Z."/>
            <person name="Huo F."/>
            <person name="Miao W."/>
            <person name="Ran C."/>
            <person name="Liu Y."/>
            <person name="Zhang J."/>
            <person name="Feng J."/>
            <person name="Wang M."/>
            <person name="Wang M."/>
            <person name="Wang L."/>
            <person name="Yao B."/>
        </authorList>
    </citation>
    <scope>NUCLEOTIDE SEQUENCE [LARGE SCALE GENOMIC DNA]</scope>
    <source>
        <strain evidence="2">Wuqing</strain>
    </source>
</reference>
<name>A0A0C2MHA5_THEKT</name>